<dbReference type="Proteomes" id="UP001595557">
    <property type="component" value="Unassembled WGS sequence"/>
</dbReference>
<reference evidence="2" key="1">
    <citation type="journal article" date="2019" name="Int. J. Syst. Evol. Microbiol.">
        <title>The Global Catalogue of Microorganisms (GCM) 10K type strain sequencing project: providing services to taxonomists for standard genome sequencing and annotation.</title>
        <authorList>
            <consortium name="The Broad Institute Genomics Platform"/>
            <consortium name="The Broad Institute Genome Sequencing Center for Infectious Disease"/>
            <person name="Wu L."/>
            <person name="Ma J."/>
        </authorList>
    </citation>
    <scope>NUCLEOTIDE SEQUENCE [LARGE SCALE GENOMIC DNA]</scope>
    <source>
        <strain evidence="2">KCTC 52239</strain>
    </source>
</reference>
<dbReference type="PANTHER" id="PTHR31299">
    <property type="entry name" value="ESTERASE, PUTATIVE (AFU_ORTHOLOGUE AFUA_1G05850)-RELATED"/>
    <property type="match status" value="1"/>
</dbReference>
<dbReference type="Gene3D" id="3.40.1660.10">
    <property type="entry name" value="EreA-like (biosynthetic domain)"/>
    <property type="match status" value="1"/>
</dbReference>
<protein>
    <submittedName>
        <fullName evidence="1">Erythromycin esterase family protein</fullName>
    </submittedName>
</protein>
<evidence type="ECO:0000313" key="2">
    <source>
        <dbReference type="Proteomes" id="UP001595557"/>
    </source>
</evidence>
<keyword evidence="2" id="KW-1185">Reference proteome</keyword>
<dbReference type="Pfam" id="PF05139">
    <property type="entry name" value="Erythro_esteras"/>
    <property type="match status" value="1"/>
</dbReference>
<gene>
    <name evidence="1" type="ORF">ACFOD7_05400</name>
</gene>
<dbReference type="InterPro" id="IPR014622">
    <property type="entry name" value="UCP036794_erythomycin"/>
</dbReference>
<organism evidence="1 2">
    <name type="scientific">Paracoccus fontiphilus</name>
    <dbReference type="NCBI Taxonomy" id="1815556"/>
    <lineage>
        <taxon>Bacteria</taxon>
        <taxon>Pseudomonadati</taxon>
        <taxon>Pseudomonadota</taxon>
        <taxon>Alphaproteobacteria</taxon>
        <taxon>Rhodobacterales</taxon>
        <taxon>Paracoccaceae</taxon>
        <taxon>Paracoccus</taxon>
    </lineage>
</organism>
<proteinExistence type="predicted"/>
<dbReference type="InterPro" id="IPR052036">
    <property type="entry name" value="Hydrolase/PRTase-associated"/>
</dbReference>
<dbReference type="PANTHER" id="PTHR31299:SF0">
    <property type="entry name" value="ESTERASE, PUTATIVE (AFU_ORTHOLOGUE AFUA_1G05850)-RELATED"/>
    <property type="match status" value="1"/>
</dbReference>
<dbReference type="InterPro" id="IPR007815">
    <property type="entry name" value="Emycin_Estase"/>
</dbReference>
<evidence type="ECO:0000313" key="1">
    <source>
        <dbReference type="EMBL" id="MFC3167479.1"/>
    </source>
</evidence>
<dbReference type="RefSeq" id="WP_207467669.1">
    <property type="nucleotide sequence ID" value="NZ_JAFNAW010000016.1"/>
</dbReference>
<dbReference type="CDD" id="cd14728">
    <property type="entry name" value="Ere-like"/>
    <property type="match status" value="1"/>
</dbReference>
<accession>A0ABV7IDT8</accession>
<dbReference type="EMBL" id="JBHRTE010000026">
    <property type="protein sequence ID" value="MFC3167479.1"/>
    <property type="molecule type" value="Genomic_DNA"/>
</dbReference>
<dbReference type="SUPFAM" id="SSF159501">
    <property type="entry name" value="EreA/ChaN-like"/>
    <property type="match status" value="1"/>
</dbReference>
<comment type="caution">
    <text evidence="1">The sequence shown here is derived from an EMBL/GenBank/DDBJ whole genome shotgun (WGS) entry which is preliminary data.</text>
</comment>
<sequence>MPAGGDLAKAISGGCVPLPPPEDDDFAAIADRWADRRILMLGESSHGTAEFYRARGAITRRMIDRHGVRIVAVEADWPDAAILNRHARGLPQDDTGQAFQRFPRWMWRNAEVAGLIEWMRDWNRGRAPEDQAGFYGLDLYNFHASIRAVLDYLDRTDPEAASLARTRYGCLEPWIDRPAAYGRAGLRGYRDCEQAVVQQCRDLLSRALGPGQGIDLLDAAQNARLVASAERYYRVMYQGGSQAWNLRDSHMADTLDHLLQAGGPGAKAVVWAHNSHIGDARATEMGSRRAEHNLGQLARERWDGQVALIGLGTDHGSVTAASNWGAPAEVKTVRPSHPDSFERLCHDTGIDGFLLDLRANALLAEGLSRSLPQRFIGVIYRPETELQSHYMQARPGRQYDGWIWFDRTQALVEAGPGAGHGDVPDTWPFGL</sequence>
<name>A0ABV7IDT8_9RHOB</name>
<dbReference type="Gene3D" id="3.30.1870.10">
    <property type="entry name" value="EreA-like, domain 2"/>
    <property type="match status" value="1"/>
</dbReference>
<dbReference type="PIRSF" id="PIRSF036794">
    <property type="entry name" value="UCP_erythr_ester"/>
    <property type="match status" value="1"/>
</dbReference>